<name>N9AJE0_9GAMM</name>
<dbReference type="EMBL" id="APPQ01000026">
    <property type="protein sequence ID" value="ENV44178.1"/>
    <property type="molecule type" value="Genomic_DNA"/>
</dbReference>
<dbReference type="Proteomes" id="UP000018440">
    <property type="component" value="Unassembled WGS sequence"/>
</dbReference>
<dbReference type="AlphaFoldDB" id="N9AJE0"/>
<reference evidence="1 2" key="1">
    <citation type="submission" date="2013-02" db="EMBL/GenBank/DDBJ databases">
        <title>The Genome Sequence of Acinetobacter schindleri CIP 107287.</title>
        <authorList>
            <consortium name="The Broad Institute Genome Sequencing Platform"/>
            <consortium name="The Broad Institute Genome Sequencing Center for Infectious Disease"/>
            <person name="Cerqueira G."/>
            <person name="Feldgarden M."/>
            <person name="Courvalin P."/>
            <person name="Perichon B."/>
            <person name="Grillot-Courvalin C."/>
            <person name="Clermont D."/>
            <person name="Rocha E."/>
            <person name="Yoon E.-J."/>
            <person name="Nemec A."/>
            <person name="Walker B."/>
            <person name="Young S.K."/>
            <person name="Zeng Q."/>
            <person name="Gargeya S."/>
            <person name="Fitzgerald M."/>
            <person name="Haas B."/>
            <person name="Abouelleil A."/>
            <person name="Alvarado L."/>
            <person name="Arachchi H.M."/>
            <person name="Berlin A.M."/>
            <person name="Chapman S.B."/>
            <person name="Dewar J."/>
            <person name="Goldberg J."/>
            <person name="Griggs A."/>
            <person name="Gujja S."/>
            <person name="Hansen M."/>
            <person name="Howarth C."/>
            <person name="Imamovic A."/>
            <person name="Larimer J."/>
            <person name="McCowan C."/>
            <person name="Murphy C."/>
            <person name="Neiman D."/>
            <person name="Pearson M."/>
            <person name="Priest M."/>
            <person name="Roberts A."/>
            <person name="Saif S."/>
            <person name="Shea T."/>
            <person name="Sisk P."/>
            <person name="Sykes S."/>
            <person name="Wortman J."/>
            <person name="Nusbaum C."/>
            <person name="Birren B."/>
        </authorList>
    </citation>
    <scope>NUCLEOTIDE SEQUENCE [LARGE SCALE GENOMIC DNA]</scope>
    <source>
        <strain evidence="1 2">CIP 107287</strain>
    </source>
</reference>
<comment type="caution">
    <text evidence="1">The sequence shown here is derived from an EMBL/GenBank/DDBJ whole genome shotgun (WGS) entry which is preliminary data.</text>
</comment>
<sequence>MRQGIFMKLETLVLIEDRLHPGSTQIYLEHIKEDVPEFFVPVGDYNKPIGYLKFKNIAKKGCFELSSLESLDYPNPHPQFSLTGVLYSRQAALEAHHAISAYQQAINQIDPP</sequence>
<protein>
    <submittedName>
        <fullName evidence="1">Uncharacterized protein</fullName>
    </submittedName>
</protein>
<organism evidence="1 2">
    <name type="scientific">Acinetobacter schindleri CIP 107287</name>
    <dbReference type="NCBI Taxonomy" id="1217988"/>
    <lineage>
        <taxon>Bacteria</taxon>
        <taxon>Pseudomonadati</taxon>
        <taxon>Pseudomonadota</taxon>
        <taxon>Gammaproteobacteria</taxon>
        <taxon>Moraxellales</taxon>
        <taxon>Moraxellaceae</taxon>
        <taxon>Acinetobacter</taxon>
    </lineage>
</organism>
<dbReference type="HOGENOM" id="CLU_2244037_0_0_6"/>
<evidence type="ECO:0000313" key="1">
    <source>
        <dbReference type="EMBL" id="ENV44178.1"/>
    </source>
</evidence>
<dbReference type="PATRIC" id="fig|1217988.3.peg.1997"/>
<proteinExistence type="predicted"/>
<accession>N9AJE0</accession>
<evidence type="ECO:0000313" key="2">
    <source>
        <dbReference type="Proteomes" id="UP000018440"/>
    </source>
</evidence>
<gene>
    <name evidence="1" type="ORF">F955_02067</name>
</gene>